<dbReference type="EMBL" id="CP042243">
    <property type="protein sequence ID" value="QEK13320.1"/>
    <property type="molecule type" value="Genomic_DNA"/>
</dbReference>
<dbReference type="Proteomes" id="UP000324646">
    <property type="component" value="Chromosome"/>
</dbReference>
<gene>
    <name evidence="1" type="ORF">FQB35_14150</name>
</gene>
<organism evidence="1 2">
    <name type="scientific">Crassaminicella thermophila</name>
    <dbReference type="NCBI Taxonomy" id="2599308"/>
    <lineage>
        <taxon>Bacteria</taxon>
        <taxon>Bacillati</taxon>
        <taxon>Bacillota</taxon>
        <taxon>Clostridia</taxon>
        <taxon>Eubacteriales</taxon>
        <taxon>Clostridiaceae</taxon>
        <taxon>Crassaminicella</taxon>
    </lineage>
</organism>
<name>A0A5C0SGJ6_CRATE</name>
<reference evidence="1 2" key="1">
    <citation type="submission" date="2019-07" db="EMBL/GenBank/DDBJ databases">
        <title>Complete genome of Crassaminicella thermophila SY095.</title>
        <authorList>
            <person name="Li X."/>
        </authorList>
    </citation>
    <scope>NUCLEOTIDE SEQUENCE [LARGE SCALE GENOMIC DNA]</scope>
    <source>
        <strain evidence="1 2">SY095</strain>
    </source>
</reference>
<accession>A0A5C0SGJ6</accession>
<evidence type="ECO:0000313" key="1">
    <source>
        <dbReference type="EMBL" id="QEK13320.1"/>
    </source>
</evidence>
<dbReference type="Pfam" id="PF14169">
    <property type="entry name" value="YdjO"/>
    <property type="match status" value="1"/>
</dbReference>
<sequence>MFFKKDVQREEKTYEFKEVQVWQCPNCIGWMQKEFSVSENPTCPFCSSNMLSGSKEVKVLV</sequence>
<dbReference type="AlphaFoldDB" id="A0A5C0SGJ6"/>
<dbReference type="OrthoDB" id="1955171at2"/>
<evidence type="ECO:0000313" key="2">
    <source>
        <dbReference type="Proteomes" id="UP000324646"/>
    </source>
</evidence>
<keyword evidence="2" id="KW-1185">Reference proteome</keyword>
<proteinExistence type="predicted"/>
<protein>
    <submittedName>
        <fullName evidence="1">Cold-shock protein</fullName>
    </submittedName>
</protein>
<dbReference type="KEGG" id="crs:FQB35_14150"/>
<dbReference type="RefSeq" id="WP_148810492.1">
    <property type="nucleotide sequence ID" value="NZ_CP042243.1"/>
</dbReference>
<dbReference type="InterPro" id="IPR025916">
    <property type="entry name" value="YdjO"/>
</dbReference>